<dbReference type="PANTHER" id="PTHR47755">
    <property type="entry name" value="CELL DIVISION PROTEIN FTSX"/>
    <property type="match status" value="1"/>
</dbReference>
<protein>
    <recommendedName>
        <fullName evidence="3 10">Cell division protein FtsX</fullName>
    </recommendedName>
</protein>
<name>A0A7G9WHM7_9FIRM</name>
<dbReference type="PANTHER" id="PTHR47755:SF1">
    <property type="entry name" value="CELL DIVISION PROTEIN FTSX"/>
    <property type="match status" value="1"/>
</dbReference>
<evidence type="ECO:0000259" key="13">
    <source>
        <dbReference type="Pfam" id="PF18075"/>
    </source>
</evidence>
<keyword evidence="6 11" id="KW-0812">Transmembrane</keyword>
<keyword evidence="9 10" id="KW-0131">Cell cycle</keyword>
<comment type="function">
    <text evidence="10">Part of the ABC transporter FtsEX involved in asymmetric cellular division facilitating the initiation of sporulation.</text>
</comment>
<evidence type="ECO:0000256" key="9">
    <source>
        <dbReference type="ARBA" id="ARBA00023306"/>
    </source>
</evidence>
<organism evidence="14 15">
    <name type="scientific">Caproicibacterium amylolyticum</name>
    <dbReference type="NCBI Taxonomy" id="2766537"/>
    <lineage>
        <taxon>Bacteria</taxon>
        <taxon>Bacillati</taxon>
        <taxon>Bacillota</taxon>
        <taxon>Clostridia</taxon>
        <taxon>Eubacteriales</taxon>
        <taxon>Oscillospiraceae</taxon>
        <taxon>Caproicibacterium</taxon>
    </lineage>
</organism>
<sequence>MKNFGYLLKEGIKNIWTNRTMSLASVAVLMSCLLMTGAAVLFSWNIKTAMSMVEGNNSIKVYIKQDVPSLKALQIGDQIRKLDNVATCDFVSKNDGMKEMKQMVGEQNAGLLDGLEGDNNWLPDAFRISMKDLSKYKETASKITSIEGVDKIYDYQELADKLTHIDSIVTNVGLVVVVALSLVSLFIIANTIRVAMYSRRLEISIMKSVGATNGFIRVPFLVEGMVIGLAAGGIAAGLLHLLYYRIVSSMGISALFNVVDLNRMMGPLVAVFMLMGALFGAVGGIISIGRYLKKEGGSIVGW</sequence>
<feature type="transmembrane region" description="Helical" evidence="11">
    <location>
        <begin position="172"/>
        <end position="197"/>
    </location>
</feature>
<evidence type="ECO:0000256" key="5">
    <source>
        <dbReference type="ARBA" id="ARBA00022618"/>
    </source>
</evidence>
<dbReference type="Pfam" id="PF02687">
    <property type="entry name" value="FtsX"/>
    <property type="match status" value="1"/>
</dbReference>
<dbReference type="KEGG" id="caml:H6X83_00515"/>
<evidence type="ECO:0000256" key="2">
    <source>
        <dbReference type="ARBA" id="ARBA00007379"/>
    </source>
</evidence>
<dbReference type="GO" id="GO:0005886">
    <property type="term" value="C:plasma membrane"/>
    <property type="evidence" value="ECO:0007669"/>
    <property type="project" value="UniProtKB-SubCell"/>
</dbReference>
<dbReference type="InterPro" id="IPR004513">
    <property type="entry name" value="FtsX"/>
</dbReference>
<evidence type="ECO:0000256" key="7">
    <source>
        <dbReference type="ARBA" id="ARBA00022989"/>
    </source>
</evidence>
<evidence type="ECO:0000256" key="4">
    <source>
        <dbReference type="ARBA" id="ARBA00022475"/>
    </source>
</evidence>
<dbReference type="InterPro" id="IPR040690">
    <property type="entry name" value="FtsX_ECD"/>
</dbReference>
<dbReference type="InterPro" id="IPR058204">
    <property type="entry name" value="FtsX_firmicutes-type"/>
</dbReference>
<evidence type="ECO:0000259" key="12">
    <source>
        <dbReference type="Pfam" id="PF02687"/>
    </source>
</evidence>
<reference evidence="14 15" key="1">
    <citation type="submission" date="2020-08" db="EMBL/GenBank/DDBJ databases">
        <authorList>
            <person name="Ren C."/>
            <person name="Gu Y."/>
            <person name="Xu Y."/>
        </authorList>
    </citation>
    <scope>NUCLEOTIDE SEQUENCE [LARGE SCALE GENOMIC DNA]</scope>
    <source>
        <strain evidence="14 15">LBM18003</strain>
    </source>
</reference>
<keyword evidence="8 10" id="KW-0472">Membrane</keyword>
<dbReference type="RefSeq" id="WP_212507254.1">
    <property type="nucleotide sequence ID" value="NZ_CP060696.1"/>
</dbReference>
<feature type="domain" description="FtsX extracellular" evidence="13">
    <location>
        <begin position="58"/>
        <end position="152"/>
    </location>
</feature>
<evidence type="ECO:0000256" key="11">
    <source>
        <dbReference type="SAM" id="Phobius"/>
    </source>
</evidence>
<keyword evidence="4 10" id="KW-1003">Cell membrane</keyword>
<keyword evidence="15" id="KW-1185">Reference proteome</keyword>
<accession>A0A7G9WHM7</accession>
<keyword evidence="5 10" id="KW-0132">Cell division</keyword>
<dbReference type="Proteomes" id="UP000516046">
    <property type="component" value="Chromosome"/>
</dbReference>
<dbReference type="NCBIfam" id="NF038347">
    <property type="entry name" value="FtsX_Gpos"/>
    <property type="match status" value="1"/>
</dbReference>
<dbReference type="GO" id="GO:0051301">
    <property type="term" value="P:cell division"/>
    <property type="evidence" value="ECO:0007669"/>
    <property type="project" value="UniProtKB-KW"/>
</dbReference>
<evidence type="ECO:0000256" key="10">
    <source>
        <dbReference type="PIRNR" id="PIRNR003097"/>
    </source>
</evidence>
<dbReference type="InterPro" id="IPR003838">
    <property type="entry name" value="ABC3_permease_C"/>
</dbReference>
<gene>
    <name evidence="14" type="ORF">H6X83_00515</name>
</gene>
<feature type="transmembrane region" description="Helical" evidence="11">
    <location>
        <begin position="264"/>
        <end position="288"/>
    </location>
</feature>
<dbReference type="PIRSF" id="PIRSF003097">
    <property type="entry name" value="FtsX"/>
    <property type="match status" value="1"/>
</dbReference>
<evidence type="ECO:0000256" key="6">
    <source>
        <dbReference type="ARBA" id="ARBA00022692"/>
    </source>
</evidence>
<feature type="transmembrane region" description="Helical" evidence="11">
    <location>
        <begin position="218"/>
        <end position="244"/>
    </location>
</feature>
<dbReference type="Gene3D" id="3.30.70.3040">
    <property type="match status" value="1"/>
</dbReference>
<dbReference type="PROSITE" id="PS51257">
    <property type="entry name" value="PROKAR_LIPOPROTEIN"/>
    <property type="match status" value="1"/>
</dbReference>
<dbReference type="Pfam" id="PF18075">
    <property type="entry name" value="FtsX_ECD"/>
    <property type="match status" value="1"/>
</dbReference>
<dbReference type="AlphaFoldDB" id="A0A7G9WHM7"/>
<feature type="transmembrane region" description="Helical" evidence="11">
    <location>
        <begin position="21"/>
        <end position="44"/>
    </location>
</feature>
<evidence type="ECO:0000313" key="15">
    <source>
        <dbReference type="Proteomes" id="UP000516046"/>
    </source>
</evidence>
<evidence type="ECO:0000256" key="1">
    <source>
        <dbReference type="ARBA" id="ARBA00004651"/>
    </source>
</evidence>
<proteinExistence type="inferred from homology"/>
<evidence type="ECO:0000313" key="14">
    <source>
        <dbReference type="EMBL" id="QNO18189.1"/>
    </source>
</evidence>
<comment type="similarity">
    <text evidence="2 10">Belongs to the ABC-4 integral membrane protein family. FtsX subfamily.</text>
</comment>
<keyword evidence="7 11" id="KW-1133">Transmembrane helix</keyword>
<comment type="subcellular location">
    <subcellularLocation>
        <location evidence="1">Cell membrane</location>
        <topology evidence="1">Multi-pass membrane protein</topology>
    </subcellularLocation>
</comment>
<dbReference type="EMBL" id="CP060696">
    <property type="protein sequence ID" value="QNO18189.1"/>
    <property type="molecule type" value="Genomic_DNA"/>
</dbReference>
<feature type="domain" description="ABC3 transporter permease C-terminal" evidence="12">
    <location>
        <begin position="175"/>
        <end position="293"/>
    </location>
</feature>
<evidence type="ECO:0000256" key="8">
    <source>
        <dbReference type="ARBA" id="ARBA00023136"/>
    </source>
</evidence>
<evidence type="ECO:0000256" key="3">
    <source>
        <dbReference type="ARBA" id="ARBA00021907"/>
    </source>
</evidence>